<dbReference type="InterPro" id="IPR005133">
    <property type="entry name" value="PhaG_MnhG_YufB"/>
</dbReference>
<keyword evidence="1" id="KW-0812">Transmembrane</keyword>
<dbReference type="GO" id="GO:0015385">
    <property type="term" value="F:sodium:proton antiporter activity"/>
    <property type="evidence" value="ECO:0007669"/>
    <property type="project" value="TreeGrafter"/>
</dbReference>
<name>A0A432VAY9_9HYPH</name>
<accession>A0A432VAY9</accession>
<evidence type="ECO:0000256" key="1">
    <source>
        <dbReference type="SAM" id="Phobius"/>
    </source>
</evidence>
<dbReference type="EMBL" id="RKST01000002">
    <property type="protein sequence ID" value="RUM99285.1"/>
    <property type="molecule type" value="Genomic_DNA"/>
</dbReference>
<evidence type="ECO:0000313" key="3">
    <source>
        <dbReference type="Proteomes" id="UP000281647"/>
    </source>
</evidence>
<feature type="transmembrane region" description="Helical" evidence="1">
    <location>
        <begin position="12"/>
        <end position="36"/>
    </location>
</feature>
<keyword evidence="3" id="KW-1185">Reference proteome</keyword>
<keyword evidence="1" id="KW-0472">Membrane</keyword>
<gene>
    <name evidence="2" type="ORF">EET67_03770</name>
</gene>
<keyword evidence="1" id="KW-1133">Transmembrane helix</keyword>
<evidence type="ECO:0000313" key="2">
    <source>
        <dbReference type="EMBL" id="RUM99285.1"/>
    </source>
</evidence>
<dbReference type="RefSeq" id="WP_128624277.1">
    <property type="nucleotide sequence ID" value="NZ_ML133508.1"/>
</dbReference>
<protein>
    <submittedName>
        <fullName evidence="2">Cation:proton antiporter</fullName>
    </submittedName>
</protein>
<dbReference type="OrthoDB" id="4427992at2"/>
<feature type="transmembrane region" description="Helical" evidence="1">
    <location>
        <begin position="48"/>
        <end position="68"/>
    </location>
</feature>
<reference evidence="2 3" key="1">
    <citation type="submission" date="2018-11" db="EMBL/GenBank/DDBJ databases">
        <title>Pseudaminobacter arsenicus sp. nov., an arsenic-resistant bacterium isolated from arsenic-rich aquifers.</title>
        <authorList>
            <person name="Mu Y."/>
        </authorList>
    </citation>
    <scope>NUCLEOTIDE SEQUENCE [LARGE SCALE GENOMIC DNA]</scope>
    <source>
        <strain evidence="2 3">CB3</strain>
    </source>
</reference>
<dbReference type="AlphaFoldDB" id="A0A432VAY9"/>
<dbReference type="Proteomes" id="UP000281647">
    <property type="component" value="Unassembled WGS sequence"/>
</dbReference>
<dbReference type="PANTHER" id="PTHR34703">
    <property type="entry name" value="ANTIPORTER SUBUNIT MNHG2-RELATED"/>
    <property type="match status" value="1"/>
</dbReference>
<dbReference type="PANTHER" id="PTHR34703:SF1">
    <property type="entry name" value="ANTIPORTER SUBUNIT MNHG2-RELATED"/>
    <property type="match status" value="1"/>
</dbReference>
<sequence length="126" mass="13426">MTHPSDLPAWAALLVAFFLVVGSGLTLTGAIGLLRLKSFYERMHAPTLGTTWGAGSILIASITCFSVLGSRPVLHEILITVFVLVTTPVTLMLLARAALYRDRAETNGNVPGFETVDSLGDEEGQP</sequence>
<proteinExistence type="predicted"/>
<dbReference type="NCBIfam" id="TIGR01300">
    <property type="entry name" value="CPA3_mnhG_phaG"/>
    <property type="match status" value="1"/>
</dbReference>
<comment type="caution">
    <text evidence="2">The sequence shown here is derived from an EMBL/GenBank/DDBJ whole genome shotgun (WGS) entry which is preliminary data.</text>
</comment>
<organism evidence="2 3">
    <name type="scientific">Borborobacter arsenicus</name>
    <dbReference type="NCBI Taxonomy" id="1851146"/>
    <lineage>
        <taxon>Bacteria</taxon>
        <taxon>Pseudomonadati</taxon>
        <taxon>Pseudomonadota</taxon>
        <taxon>Alphaproteobacteria</taxon>
        <taxon>Hyphomicrobiales</taxon>
        <taxon>Phyllobacteriaceae</taxon>
        <taxon>Borborobacter</taxon>
    </lineage>
</organism>
<feature type="transmembrane region" description="Helical" evidence="1">
    <location>
        <begin position="74"/>
        <end position="95"/>
    </location>
</feature>
<dbReference type="Pfam" id="PF03334">
    <property type="entry name" value="PhaG_MnhG_YufB"/>
    <property type="match status" value="1"/>
</dbReference>